<feature type="compositionally biased region" description="Acidic residues" evidence="1">
    <location>
        <begin position="45"/>
        <end position="61"/>
    </location>
</feature>
<proteinExistence type="predicted"/>
<feature type="region of interest" description="Disordered" evidence="1">
    <location>
        <begin position="40"/>
        <end position="71"/>
    </location>
</feature>
<accession>A0A813BQ67</accession>
<name>A0A813BQ67_9DINO</name>
<dbReference type="OrthoDB" id="418248at2759"/>
<reference evidence="2" key="1">
    <citation type="submission" date="2021-02" db="EMBL/GenBank/DDBJ databases">
        <authorList>
            <person name="Dougan E. K."/>
            <person name="Rhodes N."/>
            <person name="Thang M."/>
            <person name="Chan C."/>
        </authorList>
    </citation>
    <scope>NUCLEOTIDE SEQUENCE</scope>
</reference>
<evidence type="ECO:0000313" key="2">
    <source>
        <dbReference type="EMBL" id="CAE7908803.1"/>
    </source>
</evidence>
<protein>
    <submittedName>
        <fullName evidence="2">Uncharacterized protein</fullName>
    </submittedName>
</protein>
<sequence length="347" mass="39075">MLKRPSADETARIIAKKGKFVETMKKPAAAGGLKATIGKMKAGCEEEQHDEEELPSDEDAGDSARDKGKGEKFAAMLRSDSLPPHIKHLYNEVAKSKSSPRDFRTQVINSLFERKANGRFQLRDDKPLFTEVKELYERKYSTDRALAYPRSVMKGLYFQNSETAFQAALDCGDIQEVEDPTNPNSKVKYFAYRKLETGKETGTNHKSKLTRQSRPNAQAADLLADMYSSLGWKFSYRNHEKIESGKLPASMSGLLNEAIDAQTKMQADALKLIPLEHTSPENWKSLKANYVKSTQNQADMKHLVHFKEHPDGSTTLSKASFDEFMLRVATETQKFLEDVEAAKGRLK</sequence>
<feature type="non-terminal residue" evidence="2">
    <location>
        <position position="1"/>
    </location>
</feature>
<evidence type="ECO:0000256" key="1">
    <source>
        <dbReference type="SAM" id="MobiDB-lite"/>
    </source>
</evidence>
<dbReference type="EMBL" id="CAJNJA010073160">
    <property type="protein sequence ID" value="CAE7908803.1"/>
    <property type="molecule type" value="Genomic_DNA"/>
</dbReference>
<dbReference type="Proteomes" id="UP000601435">
    <property type="component" value="Unassembled WGS sequence"/>
</dbReference>
<evidence type="ECO:0000313" key="3">
    <source>
        <dbReference type="Proteomes" id="UP000601435"/>
    </source>
</evidence>
<keyword evidence="3" id="KW-1185">Reference proteome</keyword>
<gene>
    <name evidence="2" type="ORF">SNEC2469_LOCUS30871</name>
</gene>
<feature type="compositionally biased region" description="Basic and acidic residues" evidence="1">
    <location>
        <begin position="62"/>
        <end position="71"/>
    </location>
</feature>
<comment type="caution">
    <text evidence="2">The sequence shown here is derived from an EMBL/GenBank/DDBJ whole genome shotgun (WGS) entry which is preliminary data.</text>
</comment>
<organism evidence="2 3">
    <name type="scientific">Symbiodinium necroappetens</name>
    <dbReference type="NCBI Taxonomy" id="1628268"/>
    <lineage>
        <taxon>Eukaryota</taxon>
        <taxon>Sar</taxon>
        <taxon>Alveolata</taxon>
        <taxon>Dinophyceae</taxon>
        <taxon>Suessiales</taxon>
        <taxon>Symbiodiniaceae</taxon>
        <taxon>Symbiodinium</taxon>
    </lineage>
</organism>
<dbReference type="AlphaFoldDB" id="A0A813BQ67"/>